<evidence type="ECO:0000313" key="4">
    <source>
        <dbReference type="Proteomes" id="UP000599578"/>
    </source>
</evidence>
<sequence>MADFKTHTTVAAALSAPLAATAAMTGFADMREAVIYALAGTLGGLLPDIDADDSISIRLVFRLFGALAAGLVVLFWMTTLPHWQVLILAAAAFLLVLYPLRWLFEQYTVHRGLLHSLLANLLFAAVSVLIGYHLFGLGARAAWGVAGFVFFGATVHLLLDEIYSVDLSGMRVKRSFGTALKLTDWGQPLASMGLLLATLVGIWLSPDTDAWHPAFAWLPELALADWFERGVNTLRQLWS</sequence>
<feature type="transmembrane region" description="Helical" evidence="1">
    <location>
        <begin position="83"/>
        <end position="100"/>
    </location>
</feature>
<dbReference type="RefSeq" id="WP_188862377.1">
    <property type="nucleotide sequence ID" value="NZ_BMLT01000012.1"/>
</dbReference>
<feature type="transmembrane region" description="Helical" evidence="1">
    <location>
        <begin position="185"/>
        <end position="204"/>
    </location>
</feature>
<dbReference type="AlphaFoldDB" id="A0A917ZNV2"/>
<keyword evidence="1" id="KW-0472">Membrane</keyword>
<accession>A0A917ZNV2</accession>
<dbReference type="Pfam" id="PF04307">
    <property type="entry name" value="YdjM"/>
    <property type="match status" value="1"/>
</dbReference>
<feature type="transmembrane region" description="Helical" evidence="1">
    <location>
        <begin position="112"/>
        <end position="135"/>
    </location>
</feature>
<evidence type="ECO:0000256" key="1">
    <source>
        <dbReference type="SAM" id="Phobius"/>
    </source>
</evidence>
<comment type="caution">
    <text evidence="3">The sequence shown here is derived from an EMBL/GenBank/DDBJ whole genome shotgun (WGS) entry which is preliminary data.</text>
</comment>
<gene>
    <name evidence="3" type="ORF">GCM10011348_39760</name>
</gene>
<organism evidence="3 4">
    <name type="scientific">Marinobacterium nitratireducens</name>
    <dbReference type="NCBI Taxonomy" id="518897"/>
    <lineage>
        <taxon>Bacteria</taxon>
        <taxon>Pseudomonadati</taxon>
        <taxon>Pseudomonadota</taxon>
        <taxon>Gammaproteobacteria</taxon>
        <taxon>Oceanospirillales</taxon>
        <taxon>Oceanospirillaceae</taxon>
        <taxon>Marinobacterium</taxon>
    </lineage>
</organism>
<dbReference type="InterPro" id="IPR007404">
    <property type="entry name" value="YdjM-like"/>
</dbReference>
<dbReference type="Proteomes" id="UP000599578">
    <property type="component" value="Unassembled WGS sequence"/>
</dbReference>
<reference evidence="3 4" key="1">
    <citation type="journal article" date="2014" name="Int. J. Syst. Evol. Microbiol.">
        <title>Complete genome sequence of Corynebacterium casei LMG S-19264T (=DSM 44701T), isolated from a smear-ripened cheese.</title>
        <authorList>
            <consortium name="US DOE Joint Genome Institute (JGI-PGF)"/>
            <person name="Walter F."/>
            <person name="Albersmeier A."/>
            <person name="Kalinowski J."/>
            <person name="Ruckert C."/>
        </authorList>
    </citation>
    <scope>NUCLEOTIDE SEQUENCE [LARGE SCALE GENOMIC DNA]</scope>
    <source>
        <strain evidence="3 4">CGMCC 1.7286</strain>
    </source>
</reference>
<feature type="transmembrane region" description="Helical" evidence="1">
    <location>
        <begin position="59"/>
        <end position="77"/>
    </location>
</feature>
<keyword evidence="1" id="KW-1133">Transmembrane helix</keyword>
<dbReference type="EMBL" id="BMLT01000012">
    <property type="protein sequence ID" value="GGO87178.1"/>
    <property type="molecule type" value="Genomic_DNA"/>
</dbReference>
<evidence type="ECO:0000313" key="3">
    <source>
        <dbReference type="EMBL" id="GGO87178.1"/>
    </source>
</evidence>
<feature type="signal peptide" evidence="2">
    <location>
        <begin position="1"/>
        <end position="22"/>
    </location>
</feature>
<evidence type="ECO:0000256" key="2">
    <source>
        <dbReference type="SAM" id="SignalP"/>
    </source>
</evidence>
<proteinExistence type="predicted"/>
<name>A0A917ZNV2_9GAMM</name>
<protein>
    <submittedName>
        <fullName evidence="3">Membrane protein</fullName>
    </submittedName>
</protein>
<keyword evidence="2" id="KW-0732">Signal</keyword>
<keyword evidence="4" id="KW-1185">Reference proteome</keyword>
<feature type="chain" id="PRO_5036964795" evidence="2">
    <location>
        <begin position="23"/>
        <end position="239"/>
    </location>
</feature>
<feature type="transmembrane region" description="Helical" evidence="1">
    <location>
        <begin position="141"/>
        <end position="164"/>
    </location>
</feature>
<keyword evidence="1" id="KW-0812">Transmembrane</keyword>